<feature type="region of interest" description="Disordered" evidence="2">
    <location>
        <begin position="140"/>
        <end position="281"/>
    </location>
</feature>
<gene>
    <name evidence="3" type="ORF">ETB97_009637</name>
</gene>
<reference evidence="3 4" key="1">
    <citation type="submission" date="2019-04" db="EMBL/GenBank/DDBJ databases">
        <title>Aspergillus burnettii sp. nov., novel species from soil in southeast Queensland.</title>
        <authorList>
            <person name="Gilchrist C.L.M."/>
            <person name="Pitt J.I."/>
            <person name="Lange L."/>
            <person name="Lacey H.J."/>
            <person name="Vuong D."/>
            <person name="Midgley D.J."/>
            <person name="Greenfield P."/>
            <person name="Bradbury M."/>
            <person name="Lacey E."/>
            <person name="Busk P.K."/>
            <person name="Pilgaard B."/>
            <person name="Chooi Y.H."/>
            <person name="Piggott A.M."/>
        </authorList>
    </citation>
    <scope>NUCLEOTIDE SEQUENCE [LARGE SCALE GENOMIC DNA]</scope>
    <source>
        <strain evidence="3 4">FRR 5400</strain>
    </source>
</reference>
<feature type="compositionally biased region" description="Polar residues" evidence="2">
    <location>
        <begin position="144"/>
        <end position="158"/>
    </location>
</feature>
<dbReference type="Proteomes" id="UP000541154">
    <property type="component" value="Unassembled WGS sequence"/>
</dbReference>
<sequence>MKTKRRRLSRGGRWTEDERRRLWRLRTLNEHLNWDQFQRLYFPERSYMALTKAYSDMRMRRYATMNNNVSNGTTLPSKTNRPNKRPNADGPSVNERASKQTKTAEEDSAYISDGDSDETDLETEVMDYQFDGRVTVSDLVKGPTRSSADSAATNQPQKNGRVPVPQWPKNGTSLGAGTSNKTTAQPPEPPGRAGPSGKSRGTEKALGPVIASRPVPAATSAQSTLQPRVNHGALPSKGSEPSQGSMQIRSPASDTVHGTIPSLVEPISDHKHDPVPKNPKMPRTKILKETLRELLLEADSYQSERLINEKHTEELKELRSQNATQKNHIEILEAELSEARSNLSQQAKSGQPSKCEDCPRLREQITALEKDKECYEFVKKHFISGLEGK</sequence>
<accession>A0A8H5ZU76</accession>
<evidence type="ECO:0000313" key="3">
    <source>
        <dbReference type="EMBL" id="KAF5855235.1"/>
    </source>
</evidence>
<evidence type="ECO:0000313" key="4">
    <source>
        <dbReference type="Proteomes" id="UP000541154"/>
    </source>
</evidence>
<feature type="compositionally biased region" description="Basic and acidic residues" evidence="2">
    <location>
        <begin position="96"/>
        <end position="105"/>
    </location>
</feature>
<protein>
    <submittedName>
        <fullName evidence="3">Uncharacterized protein</fullName>
    </submittedName>
</protein>
<dbReference type="AlphaFoldDB" id="A0A8H5ZU76"/>
<feature type="compositionally biased region" description="Polar residues" evidence="2">
    <location>
        <begin position="66"/>
        <end position="80"/>
    </location>
</feature>
<keyword evidence="1" id="KW-0175">Coiled coil</keyword>
<organism evidence="3 4">
    <name type="scientific">Petromyces alliaceus</name>
    <name type="common">Aspergillus alliaceus</name>
    <dbReference type="NCBI Taxonomy" id="209559"/>
    <lineage>
        <taxon>Eukaryota</taxon>
        <taxon>Fungi</taxon>
        <taxon>Dikarya</taxon>
        <taxon>Ascomycota</taxon>
        <taxon>Pezizomycotina</taxon>
        <taxon>Eurotiomycetes</taxon>
        <taxon>Eurotiomycetidae</taxon>
        <taxon>Eurotiales</taxon>
        <taxon>Aspergillaceae</taxon>
        <taxon>Aspergillus</taxon>
        <taxon>Aspergillus subgen. Circumdati</taxon>
    </lineage>
</organism>
<feature type="coiled-coil region" evidence="1">
    <location>
        <begin position="284"/>
        <end position="349"/>
    </location>
</feature>
<feature type="compositionally biased region" description="Polar residues" evidence="2">
    <location>
        <begin position="169"/>
        <end position="185"/>
    </location>
</feature>
<comment type="caution">
    <text evidence="3">The sequence shown here is derived from an EMBL/GenBank/DDBJ whole genome shotgun (WGS) entry which is preliminary data.</text>
</comment>
<feature type="region of interest" description="Disordered" evidence="2">
    <location>
        <begin position="66"/>
        <end position="120"/>
    </location>
</feature>
<keyword evidence="4" id="KW-1185">Reference proteome</keyword>
<dbReference type="EMBL" id="SPNV01000472">
    <property type="protein sequence ID" value="KAF5855235.1"/>
    <property type="molecule type" value="Genomic_DNA"/>
</dbReference>
<name>A0A8H5ZU76_PETAA</name>
<feature type="compositionally biased region" description="Polar residues" evidence="2">
    <location>
        <begin position="239"/>
        <end position="253"/>
    </location>
</feature>
<evidence type="ECO:0000256" key="1">
    <source>
        <dbReference type="SAM" id="Coils"/>
    </source>
</evidence>
<evidence type="ECO:0000256" key="2">
    <source>
        <dbReference type="SAM" id="MobiDB-lite"/>
    </source>
</evidence>
<proteinExistence type="predicted"/>